<dbReference type="AlphaFoldDB" id="A0A922S5K1"/>
<evidence type="ECO:0000313" key="2">
    <source>
        <dbReference type="EMBL" id="KAH9594438.1"/>
    </source>
</evidence>
<protein>
    <submittedName>
        <fullName evidence="2">Uncharacterized protein</fullName>
    </submittedName>
</protein>
<evidence type="ECO:0000256" key="1">
    <source>
        <dbReference type="SAM" id="Phobius"/>
    </source>
</evidence>
<dbReference type="KEGG" id="shx:MS3_00006106"/>
<comment type="caution">
    <text evidence="2">The sequence shown here is derived from an EMBL/GenBank/DDBJ whole genome shotgun (WGS) entry which is preliminary data.</text>
</comment>
<proteinExistence type="predicted"/>
<sequence>MRQKCLRNSNRYFHFQWICSIMIIIITVIIIPKKTFSMTIQHSQKPNDFYGVINNDDNDADDSTLSSNNNYQRYLSEQSFNPYQHELIKYPNSITYKRGPAPLATSFRNSPSFSFNGDMRSISNLRHMMSGANPLTAFGIATKR</sequence>
<gene>
    <name evidence="2" type="ORF">MS3_00006106</name>
</gene>
<reference evidence="2" key="1">
    <citation type="journal article" date="2012" name="Nat. Genet.">
        <title>Whole-genome sequence of Schistosoma haematobium.</title>
        <authorList>
            <person name="Young N.D."/>
            <person name="Jex A.R."/>
            <person name="Li B."/>
            <person name="Liu S."/>
            <person name="Yang L."/>
            <person name="Xiong Z."/>
            <person name="Li Y."/>
            <person name="Cantacessi C."/>
            <person name="Hall R.S."/>
            <person name="Xu X."/>
            <person name="Chen F."/>
            <person name="Wu X."/>
            <person name="Zerlotini A."/>
            <person name="Oliveira G."/>
            <person name="Hofmann A."/>
            <person name="Zhang G."/>
            <person name="Fang X."/>
            <person name="Kang Y."/>
            <person name="Campbell B.E."/>
            <person name="Loukas A."/>
            <person name="Ranganathan S."/>
            <person name="Rollinson D."/>
            <person name="Rinaldi G."/>
            <person name="Brindley P.J."/>
            <person name="Yang H."/>
            <person name="Wang J."/>
            <person name="Wang J."/>
            <person name="Gasser R.B."/>
        </authorList>
    </citation>
    <scope>NUCLEOTIDE SEQUENCE</scope>
</reference>
<evidence type="ECO:0000313" key="3">
    <source>
        <dbReference type="Proteomes" id="UP000471633"/>
    </source>
</evidence>
<accession>A0A922S5K1</accession>
<dbReference type="Proteomes" id="UP000471633">
    <property type="component" value="Unassembled WGS sequence"/>
</dbReference>
<organism evidence="2 3">
    <name type="scientific">Schistosoma haematobium</name>
    <name type="common">Blood fluke</name>
    <dbReference type="NCBI Taxonomy" id="6185"/>
    <lineage>
        <taxon>Eukaryota</taxon>
        <taxon>Metazoa</taxon>
        <taxon>Spiralia</taxon>
        <taxon>Lophotrochozoa</taxon>
        <taxon>Platyhelminthes</taxon>
        <taxon>Trematoda</taxon>
        <taxon>Digenea</taxon>
        <taxon>Strigeidida</taxon>
        <taxon>Schistosomatoidea</taxon>
        <taxon>Schistosomatidae</taxon>
        <taxon>Schistosoma</taxon>
    </lineage>
</organism>
<dbReference type="GeneID" id="24587878"/>
<dbReference type="RefSeq" id="XP_012791682.3">
    <property type="nucleotide sequence ID" value="XM_012936228.3"/>
</dbReference>
<reference evidence="2" key="3">
    <citation type="submission" date="2021-06" db="EMBL/GenBank/DDBJ databases">
        <title>Chromosome-level genome assembly for S. haematobium.</title>
        <authorList>
            <person name="Stroehlein A.J."/>
        </authorList>
    </citation>
    <scope>NUCLEOTIDE SEQUENCE</scope>
</reference>
<reference evidence="2" key="2">
    <citation type="journal article" date="2019" name="Gigascience">
        <title>High-quality Schistosoma haematobium genome achieved by single-molecule and long-range sequencing.</title>
        <authorList>
            <person name="Stroehlein A.J."/>
            <person name="Korhonen P.K."/>
            <person name="Chong T.M."/>
            <person name="Lim Y.L."/>
            <person name="Chan K.G."/>
            <person name="Webster B."/>
            <person name="Rollinson D."/>
            <person name="Brindley P.J."/>
            <person name="Gasser R.B."/>
            <person name="Young N.D."/>
        </authorList>
    </citation>
    <scope>NUCLEOTIDE SEQUENCE</scope>
</reference>
<keyword evidence="1" id="KW-0472">Membrane</keyword>
<keyword evidence="1" id="KW-1133">Transmembrane helix</keyword>
<keyword evidence="1" id="KW-0812">Transmembrane</keyword>
<keyword evidence="3" id="KW-1185">Reference proteome</keyword>
<reference evidence="2" key="4">
    <citation type="journal article" date="2022" name="PLoS Pathog.">
        <title>Chromosome-level genome of Schistosoma haematobium underpins genome-wide explorations of molecular variation.</title>
        <authorList>
            <person name="Stroehlein A.J."/>
            <person name="Korhonen P.K."/>
            <person name="Lee V.V."/>
            <person name="Ralph S.A."/>
            <person name="Mentink-Kane M."/>
            <person name="You H."/>
            <person name="McManus D.P."/>
            <person name="Tchuente L.T."/>
            <person name="Stothard J.R."/>
            <person name="Kaur P."/>
            <person name="Dudchenko O."/>
            <person name="Aiden E.L."/>
            <person name="Yang B."/>
            <person name="Yang H."/>
            <person name="Emery A.M."/>
            <person name="Webster B.L."/>
            <person name="Brindley P.J."/>
            <person name="Rollinson D."/>
            <person name="Chang B.C.H."/>
            <person name="Gasser R.B."/>
            <person name="Young N.D."/>
        </authorList>
    </citation>
    <scope>NUCLEOTIDE SEQUENCE</scope>
</reference>
<dbReference type="EMBL" id="AMPZ03000001">
    <property type="protein sequence ID" value="KAH9594438.1"/>
    <property type="molecule type" value="Genomic_DNA"/>
</dbReference>
<feature type="transmembrane region" description="Helical" evidence="1">
    <location>
        <begin position="12"/>
        <end position="31"/>
    </location>
</feature>
<dbReference type="CTD" id="24587878"/>
<name>A0A922S5K1_SCHHA</name>